<feature type="domain" description="AAA+ ATPase" evidence="2">
    <location>
        <begin position="104"/>
        <end position="288"/>
    </location>
</feature>
<name>A0A8H5C5Q8_9AGAR</name>
<dbReference type="PANTHER" id="PTHR10039">
    <property type="entry name" value="AMELOGENIN"/>
    <property type="match status" value="1"/>
</dbReference>
<dbReference type="SMART" id="SM00382">
    <property type="entry name" value="AAA"/>
    <property type="match status" value="2"/>
</dbReference>
<dbReference type="InterPro" id="IPR056884">
    <property type="entry name" value="NPHP3-like_N"/>
</dbReference>
<gene>
    <name evidence="3" type="ORF">D9611_012155</name>
</gene>
<evidence type="ECO:0000313" key="3">
    <source>
        <dbReference type="EMBL" id="KAF5335463.1"/>
    </source>
</evidence>
<reference evidence="3 4" key="1">
    <citation type="journal article" date="2020" name="ISME J.">
        <title>Uncovering the hidden diversity of litter-decomposition mechanisms in mushroom-forming fungi.</title>
        <authorList>
            <person name="Floudas D."/>
            <person name="Bentzer J."/>
            <person name="Ahren D."/>
            <person name="Johansson T."/>
            <person name="Persson P."/>
            <person name="Tunlid A."/>
        </authorList>
    </citation>
    <scope>NUCLEOTIDE SEQUENCE [LARGE SCALE GENOMIC DNA]</scope>
    <source>
        <strain evidence="3 4">CBS 175.51</strain>
    </source>
</reference>
<dbReference type="Gene3D" id="3.40.50.300">
    <property type="entry name" value="P-loop containing nucleotide triphosphate hydrolases"/>
    <property type="match status" value="1"/>
</dbReference>
<dbReference type="AlphaFoldDB" id="A0A8H5C5Q8"/>
<dbReference type="EMBL" id="JAACJK010000061">
    <property type="protein sequence ID" value="KAF5335463.1"/>
    <property type="molecule type" value="Genomic_DNA"/>
</dbReference>
<dbReference type="Pfam" id="PF24883">
    <property type="entry name" value="NPHP3_N"/>
    <property type="match status" value="1"/>
</dbReference>
<dbReference type="Proteomes" id="UP000541558">
    <property type="component" value="Unassembled WGS sequence"/>
</dbReference>
<dbReference type="InterPro" id="IPR003593">
    <property type="entry name" value="AAA+_ATPase"/>
</dbReference>
<organism evidence="3 4">
    <name type="scientific">Ephemerocybe angulata</name>
    <dbReference type="NCBI Taxonomy" id="980116"/>
    <lineage>
        <taxon>Eukaryota</taxon>
        <taxon>Fungi</taxon>
        <taxon>Dikarya</taxon>
        <taxon>Basidiomycota</taxon>
        <taxon>Agaricomycotina</taxon>
        <taxon>Agaricomycetes</taxon>
        <taxon>Agaricomycetidae</taxon>
        <taxon>Agaricales</taxon>
        <taxon>Agaricineae</taxon>
        <taxon>Psathyrellaceae</taxon>
        <taxon>Ephemerocybe</taxon>
    </lineage>
</organism>
<dbReference type="InterPro" id="IPR027417">
    <property type="entry name" value="P-loop_NTPase"/>
</dbReference>
<accession>A0A8H5C5Q8</accession>
<keyword evidence="1" id="KW-0677">Repeat</keyword>
<comment type="caution">
    <text evidence="3">The sequence shown here is derived from an EMBL/GenBank/DDBJ whole genome shotgun (WGS) entry which is preliminary data.</text>
</comment>
<dbReference type="OrthoDB" id="3068236at2759"/>
<evidence type="ECO:0000313" key="4">
    <source>
        <dbReference type="Proteomes" id="UP000541558"/>
    </source>
</evidence>
<proteinExistence type="predicted"/>
<feature type="domain" description="AAA+ ATPase" evidence="2">
    <location>
        <begin position="692"/>
        <end position="868"/>
    </location>
</feature>
<keyword evidence="4" id="KW-1185">Reference proteome</keyword>
<sequence>MVLGFLTTMLKGEKTRRPFVILKESIASSFANLHFTKYRSELGSHDPQVPAPPTHPALQALEAHSDQDSTWSSKARKRVGGCYHGTRVQVIADIEVWQHETSHKLPILAVMGPAGAGKSTIMQTLAERTARDLLSPIVTFFLRSTHDGKDNSESLATTLALEMTKVSPLTEPYVIAAIEKESEHPGSGIFDATLEEQVETLIIKPMKYALKPLGDTPTSDFGLTIIIDGLDECHDEQRQADILNIIVSLVADPMLGIRVVFSSRREFMVERSLKGSLSTKVVQIELSDDTYRPSVDIEKYVRGELERIRVELIPDIPKEAWPLETEVAAICETSSGHFLFASTALKYIDSRGPTHDPIRRLKEVLKWCHPPSRDEPITGADVPADENPFRVIDSLYRSIIVRAARKAYGDGKDGPYRLVHFLWLILHLLDKQLWISKLSAMEAFLKLDRGGLIRRLEDLSSLVRLGRNEGYTVMDIGLYHKSFHDFLYDASRCGDLYIGDAVIALDLCILCTRHILKASTVELYDALILNNSNCVVLSYVIRLWGGFLYDSVPFNEKLIDLLSQLNMDTWRQLLAKLDRWQFHVFHSIIGDPILKLQWLSITDDRVLAFISTFDEMIEHAHRVVPICRDADEVETQAMEMQRHRWVEIRDEYTLGLAYPEGETEPAHLALLWYELDDNVILTRANLDAHFPPVQLVFIVGSPSTGKTCLLRMACAQRDFSDCVVLLSATQTGRGLTLTRFIQTAPEVVMPRGYRQKSLRREEICTFEDLGKLMRECKDQLFQFFSSLVEFTSWGSPRSPLFIFDDFHLLQDTVQDEFIDYTLDWMNEVLASKSQVLTLRLVISSRPTGIIAKYLRDVKARVIYYINLDSSHRIATAIEQLLYIRLVHLYPHPRDGRHPIPSPEELSQLAYILSSTSRRWYHTSKLLHYVLIKKPSFWRDILRMDTKAALKTLDKLPFPSLPTWYLDSLQIRTWNKDGTLVPF</sequence>
<protein>
    <recommendedName>
        <fullName evidence="2">AAA+ ATPase domain-containing protein</fullName>
    </recommendedName>
</protein>
<evidence type="ECO:0000259" key="2">
    <source>
        <dbReference type="SMART" id="SM00382"/>
    </source>
</evidence>
<dbReference type="SUPFAM" id="SSF52540">
    <property type="entry name" value="P-loop containing nucleoside triphosphate hydrolases"/>
    <property type="match status" value="2"/>
</dbReference>
<evidence type="ECO:0000256" key="1">
    <source>
        <dbReference type="ARBA" id="ARBA00022737"/>
    </source>
</evidence>